<reference evidence="2 3" key="1">
    <citation type="submission" date="2019-03" db="EMBL/GenBank/DDBJ databases">
        <title>Subsurface microbial communities from deep shales in Ohio and West Virginia, USA.</title>
        <authorList>
            <person name="Wrighton K."/>
        </authorList>
    </citation>
    <scope>NUCLEOTIDE SEQUENCE [LARGE SCALE GENOMIC DNA]</scope>
    <source>
        <strain evidence="2 3">MA284_T2</strain>
    </source>
</reference>
<sequence length="823" mass="96731">MAVKKIDLITIKNDKFSLNIKGKPLHPDHEKKFPEKNKAQASYSFSSSLEKRLDFKYHDPEIDQLKLSQSNSIKSFPLFFEYQNYDFHIEAEEPIELYHPNREIRESLSHPNDKPNVLYGSINFGSDIGYSEFEIRSNSQVILTLKLEVFPSKIDYQQDYNQLLEEVNKEVYNLAYDFLRKTYQEMKISEKQNITEAEFFTIIENIFEDLFKALKRIEESPHHQIIRKRNVKPASRVKKVGRQSLKWLNKNSRHYDQDLKLPEKMLAVEKKLSYDNFENKFIKWSFSELIKRLKHFKVNYSKAKTNPDQNLLNEIDKMIRKLKLKLKHSFLAEVGELQKIDSISLVLQMAPGYKELYKYYLMLLKGLSLNGDIFRLSIKQLWQLYEYWTFLKLNSLLQDKYKMIKNNIIDLDYSGINVTLSQGAAAEVEYQNPITGEKFTLSYNRSSGDGITTNQKPDNILSLSKNDSEHQYKFIFDAKYRLNTAEEGTRYGDRYEGIPGPEESDINTMHRYRDAVAAEMGEDYRRTMVGAYVLFPYRDQEKRFKEHKFYQSIEQVNIGAFPFLPGSTELLADFLENIIDESAQSNFDRNLMPAAADEFRPQPEFKVDLLLGSLRSKKQFEYLLDNNLYYLPLQQSVLNHNLEYVAIFQSKTKFGKQSGVRYYGRIKNKKIVKREEIDFPSSSRSTDQNYLLFEVESWQQLGKKIKSEGYGVSGSHIYSNLMLLKKADTLPELSIRSLKEWRLWLELKRLKEDIKLQLKNDNLDQIQKIEGFRAGKAKIKLKEDILQVELKENQLEFSYSEFIQNPRAVLNKIMGLINDSSQH</sequence>
<dbReference type="EMBL" id="SNWX01000001">
    <property type="protein sequence ID" value="TDO95013.1"/>
    <property type="molecule type" value="Genomic_DNA"/>
</dbReference>
<evidence type="ECO:0000313" key="3">
    <source>
        <dbReference type="Proteomes" id="UP000295064"/>
    </source>
</evidence>
<dbReference type="Pfam" id="PF04411">
    <property type="entry name" value="PDDEXK_7"/>
    <property type="match status" value="1"/>
</dbReference>
<feature type="domain" description="DUF2357" evidence="1">
    <location>
        <begin position="119"/>
        <end position="360"/>
    </location>
</feature>
<dbReference type="RefSeq" id="WP_133513457.1">
    <property type="nucleotide sequence ID" value="NZ_SNWX01000001.1"/>
</dbReference>
<organism evidence="2 3">
    <name type="scientific">Halanaerobium saccharolyticum</name>
    <dbReference type="NCBI Taxonomy" id="43595"/>
    <lineage>
        <taxon>Bacteria</taxon>
        <taxon>Bacillati</taxon>
        <taxon>Bacillota</taxon>
        <taxon>Clostridia</taxon>
        <taxon>Halanaerobiales</taxon>
        <taxon>Halanaerobiaceae</taxon>
        <taxon>Halanaerobium</taxon>
    </lineage>
</organism>
<dbReference type="Pfam" id="PF09823">
    <property type="entry name" value="DUF2357"/>
    <property type="match status" value="1"/>
</dbReference>
<comment type="caution">
    <text evidence="2">The sequence shown here is derived from an EMBL/GenBank/DDBJ whole genome shotgun (WGS) entry which is preliminary data.</text>
</comment>
<protein>
    <recommendedName>
        <fullName evidence="1">DUF2357 domain-containing protein</fullName>
    </recommendedName>
</protein>
<dbReference type="AlphaFoldDB" id="A0A4R6M1H6"/>
<proteinExistence type="predicted"/>
<dbReference type="Proteomes" id="UP000295064">
    <property type="component" value="Unassembled WGS sequence"/>
</dbReference>
<gene>
    <name evidence="2" type="ORF">DFR79_1018</name>
</gene>
<evidence type="ECO:0000313" key="2">
    <source>
        <dbReference type="EMBL" id="TDO95013.1"/>
    </source>
</evidence>
<name>A0A4R6M1H6_9FIRM</name>
<dbReference type="InterPro" id="IPR018633">
    <property type="entry name" value="DUF2357"/>
</dbReference>
<dbReference type="InterPro" id="IPR007505">
    <property type="entry name" value="PDDEXK_7"/>
</dbReference>
<accession>A0A4R6M1H6</accession>
<evidence type="ECO:0000259" key="1">
    <source>
        <dbReference type="Pfam" id="PF09823"/>
    </source>
</evidence>
<dbReference type="OrthoDB" id="11970at2"/>